<evidence type="ECO:0000313" key="11">
    <source>
        <dbReference type="EMBL" id="MQS37430.1"/>
    </source>
</evidence>
<dbReference type="CDD" id="cd17321">
    <property type="entry name" value="MFS_MMR_MDR_like"/>
    <property type="match status" value="1"/>
</dbReference>
<feature type="transmembrane region" description="Helical" evidence="9">
    <location>
        <begin position="444"/>
        <end position="464"/>
    </location>
</feature>
<evidence type="ECO:0000256" key="3">
    <source>
        <dbReference type="ARBA" id="ARBA00022475"/>
    </source>
</evidence>
<dbReference type="Gene3D" id="1.20.1720.10">
    <property type="entry name" value="Multidrug resistance protein D"/>
    <property type="match status" value="1"/>
</dbReference>
<keyword evidence="7" id="KW-0046">Antibiotic resistance</keyword>
<dbReference type="SUPFAM" id="SSF103473">
    <property type="entry name" value="MFS general substrate transporter"/>
    <property type="match status" value="1"/>
</dbReference>
<dbReference type="InterPro" id="IPR011701">
    <property type="entry name" value="MFS"/>
</dbReference>
<dbReference type="Proteomes" id="UP000460558">
    <property type="component" value="Unassembled WGS sequence"/>
</dbReference>
<dbReference type="Gene3D" id="1.20.1250.20">
    <property type="entry name" value="MFS general substrate transporter like domains"/>
    <property type="match status" value="1"/>
</dbReference>
<dbReference type="RefSeq" id="WP_153484378.1">
    <property type="nucleotide sequence ID" value="NZ_VDEQ01000197.1"/>
</dbReference>
<protein>
    <submittedName>
        <fullName evidence="11">MFS transporter</fullName>
    </submittedName>
</protein>
<reference evidence="11 12" key="1">
    <citation type="submission" date="2019-06" db="EMBL/GenBank/DDBJ databases">
        <title>Comparative genomics and metabolomics analyses of clavulanic acid producing Streptomyces species provides insight into specialized metabolism and evolution of beta-lactam biosynthetic gene clusters.</title>
        <authorList>
            <person name="Moore M.A."/>
            <person name="Cruz-Morales P."/>
            <person name="Barona Gomez F."/>
            <person name="Kapil T."/>
        </authorList>
    </citation>
    <scope>NUCLEOTIDE SEQUENCE [LARGE SCALE GENOMIC DNA]</scope>
    <source>
        <strain evidence="11 12">T-272</strain>
    </source>
</reference>
<feature type="transmembrane region" description="Helical" evidence="9">
    <location>
        <begin position="46"/>
        <end position="65"/>
    </location>
</feature>
<comment type="caution">
    <text evidence="11">The sequence shown here is derived from an EMBL/GenBank/DDBJ whole genome shotgun (WGS) entry which is preliminary data.</text>
</comment>
<dbReference type="InterPro" id="IPR036259">
    <property type="entry name" value="MFS_trans_sf"/>
</dbReference>
<dbReference type="EMBL" id="VDEQ01000197">
    <property type="protein sequence ID" value="MQS37430.1"/>
    <property type="molecule type" value="Genomic_DNA"/>
</dbReference>
<evidence type="ECO:0000256" key="4">
    <source>
        <dbReference type="ARBA" id="ARBA00022692"/>
    </source>
</evidence>
<feature type="transmembrane region" description="Helical" evidence="9">
    <location>
        <begin position="410"/>
        <end position="432"/>
    </location>
</feature>
<keyword evidence="2" id="KW-0813">Transport</keyword>
<feature type="transmembrane region" description="Helical" evidence="9">
    <location>
        <begin position="137"/>
        <end position="158"/>
    </location>
</feature>
<keyword evidence="3" id="KW-1003">Cell membrane</keyword>
<feature type="transmembrane region" description="Helical" evidence="9">
    <location>
        <begin position="12"/>
        <end position="34"/>
    </location>
</feature>
<dbReference type="Pfam" id="PF07690">
    <property type="entry name" value="MFS_1"/>
    <property type="match status" value="1"/>
</dbReference>
<evidence type="ECO:0000313" key="12">
    <source>
        <dbReference type="Proteomes" id="UP000460558"/>
    </source>
</evidence>
<evidence type="ECO:0000256" key="6">
    <source>
        <dbReference type="ARBA" id="ARBA00023136"/>
    </source>
</evidence>
<sequence length="505" mass="49898">MKDQGGNARWVLAAALTVQFLVALDVSVVNVALPDMRDDLGFTPDGLQWVVGAYALTFGGLLMLGGRLGDIVGGRRVLAAGLALFGLASLAGGLVQSPGALIAARAAQGVGAAALAPVAFTLITVTYAAGPARSRALGMWGMAGAAGGALGVLAGGVLTDGAGWRAVMLVNVPIVLFALVATARAGLPAARDRGPVPRLDAAGALLVTAGMSLLVLGVVRTESESWGSPATVLTLGGAAALLAAFVAVESRTRQPLLRPGLLGIRPVLGANVFSLLLSSAQFAAFYFCSLYMQQVLGYGASATGVAFLPFCAGVVAGSLIAARAVAAVGIRVLLTAGGLLGAVGLAGFAFTATPDGSFAYSILWPSLLCSVGIGMSFVPLGTAATADVVPGEAGMASGLLNSSRQIGGSLGLAVLVTVAGSVTASASASAAGPGTAALAQGYQAAYWVCAGLLTLGSLLAFALLPGAARTAPAGGPETAPKKTRKNFRKNSGGDVDPAVSRSTQE</sequence>
<feature type="transmembrane region" description="Helical" evidence="9">
    <location>
        <begin position="77"/>
        <end position="95"/>
    </location>
</feature>
<evidence type="ECO:0000256" key="8">
    <source>
        <dbReference type="SAM" id="MobiDB-lite"/>
    </source>
</evidence>
<evidence type="ECO:0000256" key="9">
    <source>
        <dbReference type="SAM" id="Phobius"/>
    </source>
</evidence>
<evidence type="ECO:0000256" key="7">
    <source>
        <dbReference type="ARBA" id="ARBA00023251"/>
    </source>
</evidence>
<keyword evidence="12" id="KW-1185">Reference proteome</keyword>
<name>A0ABW9NVV1_9ACTN</name>
<evidence type="ECO:0000256" key="2">
    <source>
        <dbReference type="ARBA" id="ARBA00022448"/>
    </source>
</evidence>
<feature type="transmembrane region" description="Helical" evidence="9">
    <location>
        <begin position="298"/>
        <end position="320"/>
    </location>
</feature>
<feature type="transmembrane region" description="Helical" evidence="9">
    <location>
        <begin position="332"/>
        <end position="350"/>
    </location>
</feature>
<feature type="transmembrane region" description="Helical" evidence="9">
    <location>
        <begin position="226"/>
        <end position="248"/>
    </location>
</feature>
<evidence type="ECO:0000256" key="1">
    <source>
        <dbReference type="ARBA" id="ARBA00004651"/>
    </source>
</evidence>
<feature type="region of interest" description="Disordered" evidence="8">
    <location>
        <begin position="470"/>
        <end position="505"/>
    </location>
</feature>
<feature type="transmembrane region" description="Helical" evidence="9">
    <location>
        <begin position="268"/>
        <end position="292"/>
    </location>
</feature>
<keyword evidence="5 9" id="KW-1133">Transmembrane helix</keyword>
<organism evidence="11 12">
    <name type="scientific">Streptomyces katsurahamanus</name>
    <dbReference type="NCBI Taxonomy" id="2577098"/>
    <lineage>
        <taxon>Bacteria</taxon>
        <taxon>Bacillati</taxon>
        <taxon>Actinomycetota</taxon>
        <taxon>Actinomycetes</taxon>
        <taxon>Kitasatosporales</taxon>
        <taxon>Streptomycetaceae</taxon>
        <taxon>Streptomyces</taxon>
    </lineage>
</organism>
<keyword evidence="4 9" id="KW-0812">Transmembrane</keyword>
<comment type="subcellular location">
    <subcellularLocation>
        <location evidence="1">Cell membrane</location>
        <topology evidence="1">Multi-pass membrane protein</topology>
    </subcellularLocation>
</comment>
<feature type="transmembrane region" description="Helical" evidence="9">
    <location>
        <begin position="362"/>
        <end position="389"/>
    </location>
</feature>
<dbReference type="PANTHER" id="PTHR42718">
    <property type="entry name" value="MAJOR FACILITATOR SUPERFAMILY MULTIDRUG TRANSPORTER MFSC"/>
    <property type="match status" value="1"/>
</dbReference>
<gene>
    <name evidence="11" type="ORF">FFZ77_17895</name>
</gene>
<dbReference type="PANTHER" id="PTHR42718:SF46">
    <property type="entry name" value="BLR6921 PROTEIN"/>
    <property type="match status" value="1"/>
</dbReference>
<feature type="transmembrane region" description="Helical" evidence="9">
    <location>
        <begin position="199"/>
        <end position="220"/>
    </location>
</feature>
<feature type="domain" description="Major facilitator superfamily (MFS) profile" evidence="10">
    <location>
        <begin position="11"/>
        <end position="468"/>
    </location>
</feature>
<keyword evidence="6 9" id="KW-0472">Membrane</keyword>
<feature type="transmembrane region" description="Helical" evidence="9">
    <location>
        <begin position="164"/>
        <end position="187"/>
    </location>
</feature>
<evidence type="ECO:0000256" key="5">
    <source>
        <dbReference type="ARBA" id="ARBA00022989"/>
    </source>
</evidence>
<feature type="transmembrane region" description="Helical" evidence="9">
    <location>
        <begin position="107"/>
        <end position="130"/>
    </location>
</feature>
<dbReference type="PROSITE" id="PS50850">
    <property type="entry name" value="MFS"/>
    <property type="match status" value="1"/>
</dbReference>
<dbReference type="InterPro" id="IPR020846">
    <property type="entry name" value="MFS_dom"/>
</dbReference>
<accession>A0ABW9NVV1</accession>
<evidence type="ECO:0000259" key="10">
    <source>
        <dbReference type="PROSITE" id="PS50850"/>
    </source>
</evidence>
<proteinExistence type="predicted"/>